<evidence type="ECO:0000313" key="2">
    <source>
        <dbReference type="EMBL" id="KAF7510119.1"/>
    </source>
</evidence>
<dbReference type="AlphaFoldDB" id="A0A8H7AL28"/>
<dbReference type="Proteomes" id="UP000606974">
    <property type="component" value="Unassembled WGS sequence"/>
</dbReference>
<evidence type="ECO:0000313" key="3">
    <source>
        <dbReference type="Proteomes" id="UP000606974"/>
    </source>
</evidence>
<proteinExistence type="predicted"/>
<keyword evidence="3" id="KW-1185">Reference proteome</keyword>
<reference evidence="2" key="1">
    <citation type="submission" date="2020-02" db="EMBL/GenBank/DDBJ databases">
        <authorList>
            <person name="Palmer J.M."/>
        </authorList>
    </citation>
    <scope>NUCLEOTIDE SEQUENCE</scope>
    <source>
        <strain evidence="2">EPUS1.4</strain>
        <tissue evidence="2">Thallus</tissue>
    </source>
</reference>
<gene>
    <name evidence="2" type="ORF">GJ744_007018</name>
</gene>
<protein>
    <submittedName>
        <fullName evidence="2">Uncharacterized protein</fullName>
    </submittedName>
</protein>
<dbReference type="EMBL" id="JAACFV010000033">
    <property type="protein sequence ID" value="KAF7510119.1"/>
    <property type="molecule type" value="Genomic_DNA"/>
</dbReference>
<sequence length="88" mass="9488">MALLGIRRLNVRRLSLSVIPAADQLELTLDPRSPSSIFGAAQALKRSRLKVQCEPVSSPSTASEGTRETRGPRTAEPMTSLVPCAQIM</sequence>
<feature type="region of interest" description="Disordered" evidence="1">
    <location>
        <begin position="51"/>
        <end position="88"/>
    </location>
</feature>
<feature type="compositionally biased region" description="Polar residues" evidence="1">
    <location>
        <begin position="55"/>
        <end position="64"/>
    </location>
</feature>
<organism evidence="2 3">
    <name type="scientific">Endocarpon pusillum</name>
    <dbReference type="NCBI Taxonomy" id="364733"/>
    <lineage>
        <taxon>Eukaryota</taxon>
        <taxon>Fungi</taxon>
        <taxon>Dikarya</taxon>
        <taxon>Ascomycota</taxon>
        <taxon>Pezizomycotina</taxon>
        <taxon>Eurotiomycetes</taxon>
        <taxon>Chaetothyriomycetidae</taxon>
        <taxon>Verrucariales</taxon>
        <taxon>Verrucariaceae</taxon>
        <taxon>Endocarpon</taxon>
    </lineage>
</organism>
<accession>A0A8H7AL28</accession>
<evidence type="ECO:0000256" key="1">
    <source>
        <dbReference type="SAM" id="MobiDB-lite"/>
    </source>
</evidence>
<comment type="caution">
    <text evidence="2">The sequence shown here is derived from an EMBL/GenBank/DDBJ whole genome shotgun (WGS) entry which is preliminary data.</text>
</comment>
<name>A0A8H7AL28_9EURO</name>